<protein>
    <submittedName>
        <fullName evidence="3">Uncharacterized protein</fullName>
    </submittedName>
</protein>
<feature type="compositionally biased region" description="Basic and acidic residues" evidence="2">
    <location>
        <begin position="25"/>
        <end position="34"/>
    </location>
</feature>
<feature type="region of interest" description="Disordered" evidence="2">
    <location>
        <begin position="1"/>
        <end position="34"/>
    </location>
</feature>
<keyword evidence="1" id="KW-0175">Coiled coil</keyword>
<evidence type="ECO:0000313" key="4">
    <source>
        <dbReference type="Proteomes" id="UP001162029"/>
    </source>
</evidence>
<name>A0AAV0UJ71_9STRA</name>
<organism evidence="3 4">
    <name type="scientific">Peronospora destructor</name>
    <dbReference type="NCBI Taxonomy" id="86335"/>
    <lineage>
        <taxon>Eukaryota</taxon>
        <taxon>Sar</taxon>
        <taxon>Stramenopiles</taxon>
        <taxon>Oomycota</taxon>
        <taxon>Peronosporomycetes</taxon>
        <taxon>Peronosporales</taxon>
        <taxon>Peronosporaceae</taxon>
        <taxon>Peronospora</taxon>
    </lineage>
</organism>
<reference evidence="3" key="1">
    <citation type="submission" date="2022-12" db="EMBL/GenBank/DDBJ databases">
        <authorList>
            <person name="Webb A."/>
        </authorList>
    </citation>
    <scope>NUCLEOTIDE SEQUENCE</scope>
    <source>
        <strain evidence="3">Pd1</strain>
    </source>
</reference>
<evidence type="ECO:0000256" key="2">
    <source>
        <dbReference type="SAM" id="MobiDB-lite"/>
    </source>
</evidence>
<comment type="caution">
    <text evidence="3">The sequence shown here is derived from an EMBL/GenBank/DDBJ whole genome shotgun (WGS) entry which is preliminary data.</text>
</comment>
<gene>
    <name evidence="3" type="ORF">PDE001_LOCUS5991</name>
</gene>
<evidence type="ECO:0000313" key="3">
    <source>
        <dbReference type="EMBL" id="CAI5735351.1"/>
    </source>
</evidence>
<dbReference type="EMBL" id="CANTFM010001124">
    <property type="protein sequence ID" value="CAI5735351.1"/>
    <property type="molecule type" value="Genomic_DNA"/>
</dbReference>
<dbReference type="AlphaFoldDB" id="A0AAV0UJ71"/>
<dbReference type="SUPFAM" id="SSF57997">
    <property type="entry name" value="Tropomyosin"/>
    <property type="match status" value="1"/>
</dbReference>
<feature type="coiled-coil region" evidence="1">
    <location>
        <begin position="58"/>
        <end position="120"/>
    </location>
</feature>
<sequence length="185" mass="21139">MAKTTEASATALKTLNGSATSPSESDQHVKTDNKRDLFRKFKLKKAMKKQLDTGQSDNETQEQNFVLQNEEKEEIQAKLYDVSGQYQVIKHQLEAKESELEVAMSKVEAYELELEAQQETTSVKQQKDATMISTLHDKLEKTVIGLSQEEARVLVFQEENNRLTSQVVGMLEDKKQQEREMKRIG</sequence>
<evidence type="ECO:0000256" key="1">
    <source>
        <dbReference type="SAM" id="Coils"/>
    </source>
</evidence>
<proteinExistence type="predicted"/>
<accession>A0AAV0UJ71</accession>
<keyword evidence="4" id="KW-1185">Reference proteome</keyword>
<dbReference type="Proteomes" id="UP001162029">
    <property type="component" value="Unassembled WGS sequence"/>
</dbReference>
<feature type="compositionally biased region" description="Polar residues" evidence="2">
    <location>
        <begin position="1"/>
        <end position="24"/>
    </location>
</feature>
<feature type="coiled-coil region" evidence="1">
    <location>
        <begin position="146"/>
        <end position="180"/>
    </location>
</feature>